<gene>
    <name evidence="1" type="ORF">OCTVUL_1B007043</name>
</gene>
<reference evidence="1" key="1">
    <citation type="submission" date="2023-08" db="EMBL/GenBank/DDBJ databases">
        <authorList>
            <person name="Alioto T."/>
            <person name="Alioto T."/>
            <person name="Gomez Garrido J."/>
        </authorList>
    </citation>
    <scope>NUCLEOTIDE SEQUENCE</scope>
</reference>
<name>A0AA36BW94_OCTVU</name>
<accession>A0AA36BW94</accession>
<dbReference type="Proteomes" id="UP001162480">
    <property type="component" value="Chromosome 25"/>
</dbReference>
<evidence type="ECO:0000313" key="2">
    <source>
        <dbReference type="Proteomes" id="UP001162480"/>
    </source>
</evidence>
<dbReference type="EMBL" id="OX597838">
    <property type="protein sequence ID" value="CAI9740942.1"/>
    <property type="molecule type" value="Genomic_DNA"/>
</dbReference>
<sequence length="136" mass="15775">MRCLRGIMSNAIVIEVKGDNSVDHPLPRVYVVSRFVFSLCVVFVKEHLVWPFYSNNTHTHTHTHVHAIWSNEYDIPNDIPNELSSISNKFMDIKSKKPKIIPEGLSEGFYFLFENRQLSFINPTIFQKVALENVLK</sequence>
<dbReference type="AlphaFoldDB" id="A0AA36BW94"/>
<protein>
    <submittedName>
        <fullName evidence="1">Uncharacterized protein</fullName>
    </submittedName>
</protein>
<keyword evidence="2" id="KW-1185">Reference proteome</keyword>
<proteinExistence type="predicted"/>
<evidence type="ECO:0000313" key="1">
    <source>
        <dbReference type="EMBL" id="CAI9740942.1"/>
    </source>
</evidence>
<organism evidence="1 2">
    <name type="scientific">Octopus vulgaris</name>
    <name type="common">Common octopus</name>
    <dbReference type="NCBI Taxonomy" id="6645"/>
    <lineage>
        <taxon>Eukaryota</taxon>
        <taxon>Metazoa</taxon>
        <taxon>Spiralia</taxon>
        <taxon>Lophotrochozoa</taxon>
        <taxon>Mollusca</taxon>
        <taxon>Cephalopoda</taxon>
        <taxon>Coleoidea</taxon>
        <taxon>Octopodiformes</taxon>
        <taxon>Octopoda</taxon>
        <taxon>Incirrata</taxon>
        <taxon>Octopodidae</taxon>
        <taxon>Octopus</taxon>
    </lineage>
</organism>